<reference evidence="2 3" key="1">
    <citation type="submission" date="2019-07" db="EMBL/GenBank/DDBJ databases">
        <authorList>
            <person name="Kim J."/>
        </authorList>
    </citation>
    <scope>NUCLEOTIDE SEQUENCE [LARGE SCALE GENOMIC DNA]</scope>
    <source>
        <strain evidence="2 3">N4</strain>
    </source>
</reference>
<dbReference type="RefSeq" id="WP_144995090.1">
    <property type="nucleotide sequence ID" value="NZ_VNJK01000007.1"/>
</dbReference>
<name>A0A559ID30_9BACL</name>
<comment type="caution">
    <text evidence="2">The sequence shown here is derived from an EMBL/GenBank/DDBJ whole genome shotgun (WGS) entry which is preliminary data.</text>
</comment>
<dbReference type="Proteomes" id="UP000318102">
    <property type="component" value="Unassembled WGS sequence"/>
</dbReference>
<gene>
    <name evidence="2" type="ORF">FPZ44_24815</name>
</gene>
<sequence length="60" mass="6709">MSKAHKLFSQLLILFGIWGGLKASFTDGFLNEAQKIVFVSSFAVLLLIGVHQLLRYKQKG</sequence>
<proteinExistence type="predicted"/>
<protein>
    <submittedName>
        <fullName evidence="2">Uncharacterized protein</fullName>
    </submittedName>
</protein>
<feature type="transmembrane region" description="Helical" evidence="1">
    <location>
        <begin position="33"/>
        <end position="54"/>
    </location>
</feature>
<evidence type="ECO:0000313" key="2">
    <source>
        <dbReference type="EMBL" id="TVX85581.1"/>
    </source>
</evidence>
<evidence type="ECO:0000313" key="3">
    <source>
        <dbReference type="Proteomes" id="UP000318102"/>
    </source>
</evidence>
<keyword evidence="1" id="KW-0812">Transmembrane</keyword>
<accession>A0A559ID30</accession>
<keyword evidence="1" id="KW-0472">Membrane</keyword>
<dbReference type="EMBL" id="VNJK01000007">
    <property type="protein sequence ID" value="TVX85581.1"/>
    <property type="molecule type" value="Genomic_DNA"/>
</dbReference>
<dbReference type="AlphaFoldDB" id="A0A559ID30"/>
<keyword evidence="1" id="KW-1133">Transmembrane helix</keyword>
<organism evidence="2 3">
    <name type="scientific">Paenibacillus agilis</name>
    <dbReference type="NCBI Taxonomy" id="3020863"/>
    <lineage>
        <taxon>Bacteria</taxon>
        <taxon>Bacillati</taxon>
        <taxon>Bacillota</taxon>
        <taxon>Bacilli</taxon>
        <taxon>Bacillales</taxon>
        <taxon>Paenibacillaceae</taxon>
        <taxon>Paenibacillus</taxon>
    </lineage>
</organism>
<evidence type="ECO:0000256" key="1">
    <source>
        <dbReference type="SAM" id="Phobius"/>
    </source>
</evidence>
<keyword evidence="3" id="KW-1185">Reference proteome</keyword>